<dbReference type="PANTHER" id="PTHR43401">
    <property type="entry name" value="L-THREONINE 3-DEHYDROGENASE"/>
    <property type="match status" value="1"/>
</dbReference>
<dbReference type="PROSITE" id="PS00059">
    <property type="entry name" value="ADH_ZINC"/>
    <property type="match status" value="1"/>
</dbReference>
<organism evidence="6 7">
    <name type="scientific">Wansuia hejianensis</name>
    <dbReference type="NCBI Taxonomy" id="2763667"/>
    <lineage>
        <taxon>Bacteria</taxon>
        <taxon>Bacillati</taxon>
        <taxon>Bacillota</taxon>
        <taxon>Clostridia</taxon>
        <taxon>Lachnospirales</taxon>
        <taxon>Lachnospiraceae</taxon>
        <taxon>Wansuia</taxon>
    </lineage>
</organism>
<evidence type="ECO:0000256" key="3">
    <source>
        <dbReference type="ARBA" id="ARBA00023002"/>
    </source>
</evidence>
<dbReference type="AlphaFoldDB" id="A0A7G9GGS4"/>
<dbReference type="InterPro" id="IPR002328">
    <property type="entry name" value="ADH_Zn_CS"/>
</dbReference>
<dbReference type="SUPFAM" id="SSF51735">
    <property type="entry name" value="NAD(P)-binding Rossmann-fold domains"/>
    <property type="match status" value="1"/>
</dbReference>
<dbReference type="KEGG" id="whj:H9Q79_06960"/>
<dbReference type="Proteomes" id="UP000515860">
    <property type="component" value="Chromosome"/>
</dbReference>
<dbReference type="InterPro" id="IPR050129">
    <property type="entry name" value="Zn_alcohol_dh"/>
</dbReference>
<evidence type="ECO:0000256" key="4">
    <source>
        <dbReference type="RuleBase" id="RU361277"/>
    </source>
</evidence>
<evidence type="ECO:0000313" key="6">
    <source>
        <dbReference type="EMBL" id="QNM10006.1"/>
    </source>
</evidence>
<dbReference type="GO" id="GO:0008270">
    <property type="term" value="F:zinc ion binding"/>
    <property type="evidence" value="ECO:0007669"/>
    <property type="project" value="InterPro"/>
</dbReference>
<comment type="similarity">
    <text evidence="4">Belongs to the zinc-containing alcohol dehydrogenase family.</text>
</comment>
<dbReference type="SMART" id="SM00829">
    <property type="entry name" value="PKS_ER"/>
    <property type="match status" value="1"/>
</dbReference>
<dbReference type="RefSeq" id="WP_118647486.1">
    <property type="nucleotide sequence ID" value="NZ_CP060635.1"/>
</dbReference>
<evidence type="ECO:0000313" key="7">
    <source>
        <dbReference type="Proteomes" id="UP000515860"/>
    </source>
</evidence>
<keyword evidence="3" id="KW-0560">Oxidoreductase</keyword>
<dbReference type="Pfam" id="PF00107">
    <property type="entry name" value="ADH_zinc_N"/>
    <property type="match status" value="1"/>
</dbReference>
<dbReference type="Pfam" id="PF08240">
    <property type="entry name" value="ADH_N"/>
    <property type="match status" value="1"/>
</dbReference>
<sequence>MKALVKQGHGLGMEGVVLADLPKPVPKENEVLIKVMACGICGTDLHIIADEYAHTPPIVLGHEFTGVIEACGGAVKGLETGDQVIVNNINGCGSCHYCRQGDYQMCLEKASIGINLNGGMAEYVTAPGDHVFKVPDAMKGSDIPALSEPVACCVRAVIDHTDIKPGDTVLVTGPGAIGQICAQLAKLCGAYVIVSGTKVDEARLELAKRLGADATASDAARLAEMVRQRTEYGVDVVLECSGAAPALNQAFELVRKEGQVTQVGVFGKPVMVDLDKMWKKEIRYRSGFATGASSWEKLQKIYAMNALNLEALISTRMPLENYKEAFAMVERKEGYKVFLVP</sequence>
<dbReference type="InterPro" id="IPR020843">
    <property type="entry name" value="ER"/>
</dbReference>
<dbReference type="InterPro" id="IPR011032">
    <property type="entry name" value="GroES-like_sf"/>
</dbReference>
<dbReference type="EMBL" id="CP060635">
    <property type="protein sequence ID" value="QNM10006.1"/>
    <property type="molecule type" value="Genomic_DNA"/>
</dbReference>
<dbReference type="InterPro" id="IPR036291">
    <property type="entry name" value="NAD(P)-bd_dom_sf"/>
</dbReference>
<name>A0A7G9GGS4_9FIRM</name>
<dbReference type="InterPro" id="IPR013154">
    <property type="entry name" value="ADH-like_N"/>
</dbReference>
<dbReference type="GO" id="GO:0016491">
    <property type="term" value="F:oxidoreductase activity"/>
    <property type="evidence" value="ECO:0007669"/>
    <property type="project" value="UniProtKB-KW"/>
</dbReference>
<evidence type="ECO:0000256" key="2">
    <source>
        <dbReference type="ARBA" id="ARBA00022833"/>
    </source>
</evidence>
<protein>
    <submittedName>
        <fullName evidence="6">Alcohol dehydrogenase catalytic domain-containing protein</fullName>
    </submittedName>
</protein>
<comment type="cofactor">
    <cofactor evidence="4">
        <name>Zn(2+)</name>
        <dbReference type="ChEBI" id="CHEBI:29105"/>
    </cofactor>
</comment>
<evidence type="ECO:0000256" key="1">
    <source>
        <dbReference type="ARBA" id="ARBA00022723"/>
    </source>
</evidence>
<keyword evidence="1 4" id="KW-0479">Metal-binding</keyword>
<dbReference type="SUPFAM" id="SSF50129">
    <property type="entry name" value="GroES-like"/>
    <property type="match status" value="1"/>
</dbReference>
<evidence type="ECO:0000259" key="5">
    <source>
        <dbReference type="SMART" id="SM00829"/>
    </source>
</evidence>
<feature type="domain" description="Enoyl reductase (ER)" evidence="5">
    <location>
        <begin position="12"/>
        <end position="339"/>
    </location>
</feature>
<dbReference type="PANTHER" id="PTHR43401:SF2">
    <property type="entry name" value="L-THREONINE 3-DEHYDROGENASE"/>
    <property type="match status" value="1"/>
</dbReference>
<dbReference type="InterPro" id="IPR013149">
    <property type="entry name" value="ADH-like_C"/>
</dbReference>
<keyword evidence="7" id="KW-1185">Reference proteome</keyword>
<gene>
    <name evidence="6" type="ORF">H9Q79_06960</name>
</gene>
<proteinExistence type="inferred from homology"/>
<dbReference type="Gene3D" id="3.40.50.720">
    <property type="entry name" value="NAD(P)-binding Rossmann-like Domain"/>
    <property type="match status" value="1"/>
</dbReference>
<dbReference type="Gene3D" id="3.90.180.10">
    <property type="entry name" value="Medium-chain alcohol dehydrogenases, catalytic domain"/>
    <property type="match status" value="1"/>
</dbReference>
<keyword evidence="2 4" id="KW-0862">Zinc</keyword>
<accession>A0A7G9GGS4</accession>
<reference evidence="6 7" key="1">
    <citation type="submission" date="2020-08" db="EMBL/GenBank/DDBJ databases">
        <authorList>
            <person name="Liu C."/>
            <person name="Sun Q."/>
        </authorList>
    </citation>
    <scope>NUCLEOTIDE SEQUENCE [LARGE SCALE GENOMIC DNA]</scope>
    <source>
        <strain evidence="6 7">NSJ-29</strain>
    </source>
</reference>